<dbReference type="PANTHER" id="PTHR43879:SF1">
    <property type="entry name" value="GLUCOSE IMPORT SYSTEM PERMEASE PROTEIN GLCU"/>
    <property type="match status" value="1"/>
</dbReference>
<dbReference type="AlphaFoldDB" id="A0A370L2F9"/>
<dbReference type="PROSITE" id="PS50928">
    <property type="entry name" value="ABC_TM1"/>
    <property type="match status" value="1"/>
</dbReference>
<gene>
    <name evidence="7" type="ORF">DWE98_20410</name>
</gene>
<evidence type="ECO:0000256" key="4">
    <source>
        <dbReference type="ARBA" id="ARBA00023136"/>
    </source>
</evidence>
<dbReference type="PANTHER" id="PTHR43879">
    <property type="entry name" value="ABC TRANSPORTER PERMEASE PROTEIN"/>
    <property type="match status" value="1"/>
</dbReference>
<feature type="transmembrane region" description="Helical" evidence="5">
    <location>
        <begin position="79"/>
        <end position="103"/>
    </location>
</feature>
<keyword evidence="8" id="KW-1185">Reference proteome</keyword>
<proteinExistence type="inferred from homology"/>
<dbReference type="InterPro" id="IPR000515">
    <property type="entry name" value="MetI-like"/>
</dbReference>
<protein>
    <submittedName>
        <fullName evidence="7">Carbohydrate ABC transporter permease</fullName>
    </submittedName>
</protein>
<dbReference type="Gene3D" id="1.10.3720.10">
    <property type="entry name" value="MetI-like"/>
    <property type="match status" value="1"/>
</dbReference>
<dbReference type="OrthoDB" id="9815445at2"/>
<feature type="transmembrane region" description="Helical" evidence="5">
    <location>
        <begin position="148"/>
        <end position="171"/>
    </location>
</feature>
<feature type="transmembrane region" description="Helical" evidence="5">
    <location>
        <begin position="115"/>
        <end position="136"/>
    </location>
</feature>
<evidence type="ECO:0000256" key="3">
    <source>
        <dbReference type="ARBA" id="ARBA00022989"/>
    </source>
</evidence>
<keyword evidence="3 5" id="KW-1133">Transmembrane helix</keyword>
<dbReference type="CDD" id="cd06261">
    <property type="entry name" value="TM_PBP2"/>
    <property type="match status" value="1"/>
</dbReference>
<evidence type="ECO:0000256" key="5">
    <source>
        <dbReference type="RuleBase" id="RU363032"/>
    </source>
</evidence>
<dbReference type="GO" id="GO:0005886">
    <property type="term" value="C:plasma membrane"/>
    <property type="evidence" value="ECO:0007669"/>
    <property type="project" value="UniProtKB-SubCell"/>
</dbReference>
<evidence type="ECO:0000313" key="7">
    <source>
        <dbReference type="EMBL" id="RDJ22259.1"/>
    </source>
</evidence>
<dbReference type="EMBL" id="QQTP01000011">
    <property type="protein sequence ID" value="RDJ22259.1"/>
    <property type="molecule type" value="Genomic_DNA"/>
</dbReference>
<feature type="transmembrane region" description="Helical" evidence="5">
    <location>
        <begin position="251"/>
        <end position="271"/>
    </location>
</feature>
<evidence type="ECO:0000313" key="8">
    <source>
        <dbReference type="Proteomes" id="UP000255207"/>
    </source>
</evidence>
<dbReference type="SUPFAM" id="SSF161098">
    <property type="entry name" value="MetI-like"/>
    <property type="match status" value="1"/>
</dbReference>
<evidence type="ECO:0000256" key="2">
    <source>
        <dbReference type="ARBA" id="ARBA00022692"/>
    </source>
</evidence>
<dbReference type="RefSeq" id="WP_114831138.1">
    <property type="nucleotide sequence ID" value="NZ_QQTO01000034.1"/>
</dbReference>
<sequence>MNRTATLSWNRVAIYAALIFFSLIYLAPFAVVLLNSVRDVREIVGSSAIGFPKELRLSNWSAAWNSYCINGHCAGIAPFIWNSLAITVPATLISTMLGALNGYSLALWRFKGDNFVFALVVMGIFLPEQMKLIPWATVLAELGLSNTAMGLVFIHSIQGMSFATLFCRNYYLAIPPELLKAAHIDGAGFFRIFWHIVLPLSPPILIVTVIWQFTSIWNEFLYGVTFTSGEQQPVTAALVALTSQIAQAPEFGIQSAAVVLAALPTLLVYIFGGRFFVRGLTAGAVK</sequence>
<keyword evidence="4 5" id="KW-0472">Membrane</keyword>
<feature type="transmembrane region" description="Helical" evidence="5">
    <location>
        <begin position="12"/>
        <end position="34"/>
    </location>
</feature>
<dbReference type="Proteomes" id="UP000255207">
    <property type="component" value="Unassembled WGS sequence"/>
</dbReference>
<comment type="caution">
    <text evidence="7">The sequence shown here is derived from an EMBL/GenBank/DDBJ whole genome shotgun (WGS) entry which is preliminary data.</text>
</comment>
<comment type="subcellular location">
    <subcellularLocation>
        <location evidence="1 5">Cell membrane</location>
        <topology evidence="1 5">Multi-pass membrane protein</topology>
    </subcellularLocation>
</comment>
<keyword evidence="2 5" id="KW-0812">Transmembrane</keyword>
<evidence type="ECO:0000256" key="1">
    <source>
        <dbReference type="ARBA" id="ARBA00004651"/>
    </source>
</evidence>
<accession>A0A370L2F9</accession>
<name>A0A370L2F9_9HYPH</name>
<dbReference type="GO" id="GO:0055085">
    <property type="term" value="P:transmembrane transport"/>
    <property type="evidence" value="ECO:0007669"/>
    <property type="project" value="InterPro"/>
</dbReference>
<evidence type="ECO:0000259" key="6">
    <source>
        <dbReference type="PROSITE" id="PS50928"/>
    </source>
</evidence>
<feature type="transmembrane region" description="Helical" evidence="5">
    <location>
        <begin position="192"/>
        <end position="213"/>
    </location>
</feature>
<feature type="domain" description="ABC transmembrane type-1" evidence="6">
    <location>
        <begin position="80"/>
        <end position="272"/>
    </location>
</feature>
<reference evidence="8" key="1">
    <citation type="submission" date="2018-07" db="EMBL/GenBank/DDBJ databases">
        <authorList>
            <person name="Safronova V.I."/>
            <person name="Chirak E.R."/>
            <person name="Sazanova A.L."/>
        </authorList>
    </citation>
    <scope>NUCLEOTIDE SEQUENCE [LARGE SCALE GENOMIC DNA]</scope>
    <source>
        <strain evidence="8">RCAM04685</strain>
    </source>
</reference>
<comment type="similarity">
    <text evidence="5">Belongs to the binding-protein-dependent transport system permease family.</text>
</comment>
<dbReference type="Pfam" id="PF00528">
    <property type="entry name" value="BPD_transp_1"/>
    <property type="match status" value="1"/>
</dbReference>
<organism evidence="7 8">
    <name type="scientific">Bosea caraganae</name>
    <dbReference type="NCBI Taxonomy" id="2763117"/>
    <lineage>
        <taxon>Bacteria</taxon>
        <taxon>Pseudomonadati</taxon>
        <taxon>Pseudomonadota</taxon>
        <taxon>Alphaproteobacteria</taxon>
        <taxon>Hyphomicrobiales</taxon>
        <taxon>Boseaceae</taxon>
        <taxon>Bosea</taxon>
    </lineage>
</organism>
<keyword evidence="5" id="KW-0813">Transport</keyword>
<dbReference type="InterPro" id="IPR035906">
    <property type="entry name" value="MetI-like_sf"/>
</dbReference>